<name>A0A7Y4JN25_9BACT</name>
<evidence type="ECO:0000256" key="1">
    <source>
        <dbReference type="ARBA" id="ARBA00004370"/>
    </source>
</evidence>
<feature type="domain" description="Ig-like" evidence="9">
    <location>
        <begin position="1388"/>
        <end position="1531"/>
    </location>
</feature>
<dbReference type="GO" id="GO:0016020">
    <property type="term" value="C:membrane"/>
    <property type="evidence" value="ECO:0007669"/>
    <property type="project" value="UniProtKB-SubCell"/>
</dbReference>
<dbReference type="Pfam" id="PF00691">
    <property type="entry name" value="OmpA"/>
    <property type="match status" value="1"/>
</dbReference>
<feature type="compositionally biased region" description="Polar residues" evidence="8">
    <location>
        <begin position="1468"/>
        <end position="1487"/>
    </location>
</feature>
<dbReference type="PANTHER" id="PTHR34677:SF3">
    <property type="entry name" value="BACTERIAL IG-LIKE DOMAIN-CONTAINING PROTEIN"/>
    <property type="match status" value="1"/>
</dbReference>
<comment type="subcellular location">
    <subcellularLocation>
        <location evidence="1">Membrane</location>
    </subcellularLocation>
    <subcellularLocation>
        <location evidence="2">Secreted</location>
    </subcellularLocation>
</comment>
<proteinExistence type="predicted"/>
<evidence type="ECO:0000259" key="9">
    <source>
        <dbReference type="PROSITE" id="PS50835"/>
    </source>
</evidence>
<feature type="domain" description="OmpA-like" evidence="10">
    <location>
        <begin position="3163"/>
        <end position="3280"/>
    </location>
</feature>
<dbReference type="Gene3D" id="4.10.1080.10">
    <property type="entry name" value="TSP type-3 repeat"/>
    <property type="match status" value="1"/>
</dbReference>
<comment type="caution">
    <text evidence="11">The sequence shown here is derived from an EMBL/GenBank/DDBJ whole genome shotgun (WGS) entry which is preliminary data.</text>
</comment>
<feature type="compositionally biased region" description="Basic and acidic residues" evidence="8">
    <location>
        <begin position="2382"/>
        <end position="2391"/>
    </location>
</feature>
<dbReference type="InterPro" id="IPR036737">
    <property type="entry name" value="OmpA-like_sf"/>
</dbReference>
<reference evidence="11 12" key="1">
    <citation type="submission" date="2020-05" db="EMBL/GenBank/DDBJ databases">
        <authorList>
            <person name="Whitworth D."/>
        </authorList>
    </citation>
    <scope>NUCLEOTIDE SEQUENCE [LARGE SCALE GENOMIC DNA]</scope>
    <source>
        <strain evidence="11 12">CA046A</strain>
    </source>
</reference>
<dbReference type="CDD" id="cd07185">
    <property type="entry name" value="OmpA_C-like"/>
    <property type="match status" value="1"/>
</dbReference>
<dbReference type="PROSITE" id="PS51123">
    <property type="entry name" value="OMPA_2"/>
    <property type="match status" value="1"/>
</dbReference>
<feature type="compositionally biased region" description="Acidic residues" evidence="8">
    <location>
        <begin position="2349"/>
        <end position="2361"/>
    </location>
</feature>
<feature type="compositionally biased region" description="Basic and acidic residues" evidence="8">
    <location>
        <begin position="2478"/>
        <end position="2489"/>
    </location>
</feature>
<dbReference type="Gene3D" id="3.30.420.430">
    <property type="match status" value="2"/>
</dbReference>
<keyword evidence="3" id="KW-0964">Secreted</keyword>
<dbReference type="GO" id="GO:0005509">
    <property type="term" value="F:calcium ion binding"/>
    <property type="evidence" value="ECO:0007669"/>
    <property type="project" value="InterPro"/>
</dbReference>
<feature type="region of interest" description="Disordered" evidence="8">
    <location>
        <begin position="3247"/>
        <end position="3272"/>
    </location>
</feature>
<evidence type="ECO:0000256" key="6">
    <source>
        <dbReference type="ARBA" id="ARBA00023136"/>
    </source>
</evidence>
<evidence type="ECO:0000256" key="7">
    <source>
        <dbReference type="PROSITE-ProRule" id="PRU00473"/>
    </source>
</evidence>
<evidence type="ECO:0000313" key="12">
    <source>
        <dbReference type="Proteomes" id="UP000528460"/>
    </source>
</evidence>
<dbReference type="SUPFAM" id="SSF49299">
    <property type="entry name" value="PKD domain"/>
    <property type="match status" value="1"/>
</dbReference>
<keyword evidence="4" id="KW-0732">Signal</keyword>
<feature type="region of interest" description="Disordered" evidence="8">
    <location>
        <begin position="2517"/>
        <end position="2536"/>
    </location>
</feature>
<evidence type="ECO:0000313" key="11">
    <source>
        <dbReference type="EMBL" id="NOK08044.1"/>
    </source>
</evidence>
<dbReference type="InterPro" id="IPR013783">
    <property type="entry name" value="Ig-like_fold"/>
</dbReference>
<feature type="region of interest" description="Disordered" evidence="8">
    <location>
        <begin position="2541"/>
        <end position="2658"/>
    </location>
</feature>
<dbReference type="PRINTS" id="PR01021">
    <property type="entry name" value="OMPADOMAIN"/>
</dbReference>
<organism evidence="11 12">
    <name type="scientific">Corallococcus exercitus</name>
    <dbReference type="NCBI Taxonomy" id="2316736"/>
    <lineage>
        <taxon>Bacteria</taxon>
        <taxon>Pseudomonadati</taxon>
        <taxon>Myxococcota</taxon>
        <taxon>Myxococcia</taxon>
        <taxon>Myxococcales</taxon>
        <taxon>Cystobacterineae</taxon>
        <taxon>Myxococcaceae</taxon>
        <taxon>Corallococcus</taxon>
    </lineage>
</organism>
<feature type="region of interest" description="Disordered" evidence="8">
    <location>
        <begin position="2334"/>
        <end position="2512"/>
    </location>
</feature>
<evidence type="ECO:0000256" key="2">
    <source>
        <dbReference type="ARBA" id="ARBA00004613"/>
    </source>
</evidence>
<dbReference type="RefSeq" id="WP_171412313.1">
    <property type="nucleotide sequence ID" value="NZ_JABFJW010000014.1"/>
</dbReference>
<dbReference type="InterPro" id="IPR006665">
    <property type="entry name" value="OmpA-like"/>
</dbReference>
<feature type="compositionally biased region" description="Low complexity" evidence="8">
    <location>
        <begin position="526"/>
        <end position="536"/>
    </location>
</feature>
<sequence length="3288" mass="329021">MDPTSDDSSFAWFRDAAPSTLAWKLTCLVLLALLPLGASAAPALRYQMDQRGDFVLFGNTLSQECRAGTPAPLVGTVGACGTNIDDQAADVHWTTDGTTASADTSVAPGSAKSQAVLALPSGAVVTYARLYWGAVRSVASRTGTMSPGTSVTLARVGTFSTAINADSSKGYTSGSNYAYQSTADVTALVQQYGTGAYLLSGADVMDFRNVNDTFPYSGWAMVVFYRLASDPLRNLTLFDGLDIVSNGASATATLSGFLVPSSGYTAKLGVIAYEGETSFTGDALNFNGVALSDAQNPANNFFNGTRSRLGVAQSNAGDLPRFVGTPATLEGMDLDVVDITSRVSAGQTSATVSATSTADQYLLGAFITSISTQKPDFIQTVKSVAPVSPRPDGSLRGGDVLEYTVQTTNTGDDSGILTVLTDTLPTNVTYVPGTLRVTAGANTGAKTDATGDDQGDYDAANRRLTVRLGTGANATQGGVINIGESTTLVFRVTINVGATGSIDNQAVVRSTGQQGAPETSFPSSPPVGTGPTTTPVGGPPAPAVTAPAANATLTTRTPTFSGTGEAGNTITVREGTTVLCTATVNASGVWSCVSTVQLADGAHTVTAQAADPIGNLSPTTSVAFSVDATAPVAPVISTPAQNAQVNTTTPTFTGTAEAGSTVTVREGATVLCITTANAATGAWSCASGVTLPSGSHTVTATAQDAAGNTGPASSGRTFVVDVTAPAAPVIVAPTSGSAVSSTTPTFSGFAEAGSTVNVVVGGVTVCTGTANASGAWSCTSGTALGQGAQTATVTATDAAGNTGPASTTSFTVDTVAPVAPVVTAPTSGQLVTTQTPVLSGTAEANSTVTVREGTTVLCTTTANASGAWSCTSSSLAQGAHTISATARDAAGNTGPASAFVPFTVDSVAPVAPVITAPTAGQTVATQTPVLSGTAEANSTVTVRDGTTVVCTTTANASGAWSCTSATLAEGAHTISATARDAAGNTGPASTSVPFTVDSVAPAAPVIASPTSGQLVATRTPTLSGTAEANSTVTVREGTTVLCTATANASGAWSCTSSTLADGAHTVSATARDAAGNTGPASTSVPFTVDATAPAAPVVTAPTANQTLTTQTPTLSGTAEANSTVTVREGTTVLCTTTANASGAWSCTSSTLADGVHTVSATARDAAGNTGPASTSVPFTVDSTPPGAPLIASPTPGQVVATQTPTLSGSAEANSTVTVREGTTILCTATANASGVWSCASSTLAEGAHTISATARDVAGNTGPASTSVPFTVDTVAPVAPVIASPTSGQLVTTQTPVLSGTAEANSTVTVREGTTILCTATANASGAWSCTSSSLAQGAHMISATARDAAGNTGPASTPVSFTVDSIAPVAPVIASPTSGQLVTTQTPTLSGTAEANSTVTVREGTTVLCTTTANGSGAWSCTSSQLTDGTHTISATARDAAGNTGPASTSVPFTVDSTPPVAPVIASPTSGQTVATQTPTLSGTAEANSTVTVREGTTVLCTATANSSGAWSCTSSTLADGAHTVSATARDAAGNTGPASTSVPFSVDTTAPATPVVTAPTSGQAVATSTPAITGTAEAGSTVTVREGTTVLCTATADASGAWSCTSSTLTDGPHTVSVTARDAVGNTSPARTVSFTVDATRPDAPVIVTPANGAALAASPVTYSGTAEPGSRVTVTLDGTSLGTVTANGAGEWSFTPGIVLGDGGHTLTAVAQDGAGNTSPVATSTFTVDTTAPDAPVFTAPALNATVTTARPVITGTADLGTQVTLVIGGNTFGPLTVDASGTWSFTPATDLPQGPITVSATAADAAGNVSDAAQLTFTVDSVSPDTVITSHPPVASNSTSATFTFQGTDADVAGFVCTLDATSVACASPYTAPHLDAGPHTFTVAAVDASGNVDPTPASYTWTVDVTPPAAPIVLQPTSGEVLTSASPVITGTAEPGSTVYLVLDNGAPLGPILVNDQGAWSYPVQATLADGSHTLSATSTDAAGNTSEPVSLTFFIDTDAPDTTIESGPAQPSNNANATFEFSSTGGGIRYECSVDAAPFTSCDSPFTIDSLAEGEHTLAVRAVDAAGNVDPSPAEYAWTVDLGAPQAPAITSPANGALFNTGAVSYAGTAEAGTTVRVTVDGVFVGTAGVSGTGTWTFTTGPVLDTGAHTVSVTSVDAAGNSSQATGVAFSVDLVAPDTALTASVPAVTSSREASFEFTSNDATATFECRFDTGAFVPCTSPQERTALADGTYTVQVRAVDAAGNVDPTPAAFTWTVDTVAPETFIRSGPIAADAPNPATFDLDSDEAGVTYACSLDDGPFTPCSDPALFTVTPGPHTFAVRATDAAGNVDDSPATWSWSATDDADNDGLTDAEEAQAGTDPRNADTDADGLPDGVEVHSGRTDPLDDDSDDDGVLDGNEDANHDGVTQATETDPTRADSDADGLTDGLELGLTAPQGTGTDPAHFVADADPATTTDPLKADTDNGGVWDGIEDKNHNGKVDPGETNPLGAADDVDADGDGVDNATELELGLDPFNADTDGDGLTDGIDGLVDTDGDGLIDARDTDSDNDGLSDGEEDVNHDGITQATETDRRQADTDADGLMDGVEVHGQNPTDPLARDTDGDGLSDGEEDTNANGTRDANETDPNRADSDEGGVSDGVEVKGGTNPLDADDDFTVLGRGCSTGGAGGLLPLALGLLAVPLLGRRRRALPARGMGRGVALTVAVGLSLGAASRAEAQASVSQAIDVQQYKPGPGAYDVLGLNSARVAPHLTWNVGASLNYAHQPLNFFDPREETFVYRIVREQVSLDLMGTVSLFDRLEVGLVLPLTVTGSQSASAVSEQFANGVGTAGLGDLRVVPKLALLSKGALNLAVLAPFTLPTGGGEHFLGADGPTFQPRVAGEWATPSLRLLANVGVNLRKAQDLRNLHVGNELAFGVGAEVPLTQALSAQATLAGAVGLSESDKEEFPLELLGAVKYRFAQGFAAHVGAGPGLTRGYGTPAFRVLAGLAYTPGGAPAPVAAAARAPACARGPEDFDGFQDDDGCLDPDDDNDGIPDVSDTCPTEPETVNGERDEDGCPDTVPEAKPATDSAAPPAALTLPPAPVDTDGDGLPDPEDRCPTEAEDQDGFEDEDGCPDPDNDKDGIADAADACPLEAEIINGVKDDDGCPDKGASKVRLEGSRIVILDKVYFATGKDVILPKSFPLLSQVAAVLRTHPELERVRVEGHTDSQGDDAKNLDLSQRRANTVRDWLVKTGIAAERLEAVGSGETKPVDTNDTPKGRENNRRVEFNIVKTAGLAEGVSP</sequence>
<dbReference type="Proteomes" id="UP000528460">
    <property type="component" value="Unassembled WGS sequence"/>
</dbReference>
<dbReference type="SUPFAM" id="SSF103088">
    <property type="entry name" value="OmpA-like"/>
    <property type="match status" value="1"/>
</dbReference>
<keyword evidence="5" id="KW-0106">Calcium</keyword>
<keyword evidence="6 7" id="KW-0472">Membrane</keyword>
<feature type="region of interest" description="Disordered" evidence="8">
    <location>
        <begin position="1101"/>
        <end position="1120"/>
    </location>
</feature>
<feature type="compositionally biased region" description="Acidic residues" evidence="8">
    <location>
        <begin position="3106"/>
        <end position="3122"/>
    </location>
</feature>
<feature type="compositionally biased region" description="Low complexity" evidence="8">
    <location>
        <begin position="2429"/>
        <end position="2441"/>
    </location>
</feature>
<dbReference type="Pfam" id="PF19077">
    <property type="entry name" value="Big_13"/>
    <property type="match status" value="16"/>
</dbReference>
<dbReference type="NCBIfam" id="NF033510">
    <property type="entry name" value="Ca_tandemer"/>
    <property type="match status" value="16"/>
</dbReference>
<gene>
    <name evidence="11" type="ORF">HNS30_03180</name>
</gene>
<evidence type="ECO:0000256" key="8">
    <source>
        <dbReference type="SAM" id="MobiDB-lite"/>
    </source>
</evidence>
<evidence type="ECO:0000256" key="4">
    <source>
        <dbReference type="ARBA" id="ARBA00022729"/>
    </source>
</evidence>
<feature type="region of interest" description="Disordered" evidence="8">
    <location>
        <begin position="3017"/>
        <end position="3129"/>
    </location>
</feature>
<dbReference type="Pfam" id="PF18884">
    <property type="entry name" value="TSP3_bac"/>
    <property type="match status" value="4"/>
</dbReference>
<dbReference type="InterPro" id="IPR006664">
    <property type="entry name" value="OMP_bac"/>
</dbReference>
<dbReference type="InterPro" id="IPR044016">
    <property type="entry name" value="Big_13"/>
</dbReference>
<evidence type="ECO:0000259" key="10">
    <source>
        <dbReference type="PROSITE" id="PS51123"/>
    </source>
</evidence>
<dbReference type="InterPro" id="IPR059100">
    <property type="entry name" value="TSP3_bac"/>
</dbReference>
<feature type="region of interest" description="Disordered" evidence="8">
    <location>
        <begin position="509"/>
        <end position="537"/>
    </location>
</feature>
<feature type="compositionally biased region" description="Acidic residues" evidence="8">
    <location>
        <begin position="2392"/>
        <end position="2406"/>
    </location>
</feature>
<feature type="compositionally biased region" description="Acidic residues" evidence="8">
    <location>
        <begin position="2609"/>
        <end position="2619"/>
    </location>
</feature>
<dbReference type="PANTHER" id="PTHR34677">
    <property type="match status" value="1"/>
</dbReference>
<dbReference type="EMBL" id="JABFJW010000014">
    <property type="protein sequence ID" value="NOK08044.1"/>
    <property type="molecule type" value="Genomic_DNA"/>
</dbReference>
<evidence type="ECO:0000256" key="5">
    <source>
        <dbReference type="ARBA" id="ARBA00022837"/>
    </source>
</evidence>
<feature type="compositionally biased region" description="Low complexity" evidence="8">
    <location>
        <begin position="3072"/>
        <end position="3084"/>
    </location>
</feature>
<dbReference type="InterPro" id="IPR047589">
    <property type="entry name" value="DUF11_rpt"/>
</dbReference>
<dbReference type="SUPFAM" id="SSF103647">
    <property type="entry name" value="TSP type-3 repeat"/>
    <property type="match status" value="2"/>
</dbReference>
<dbReference type="InterPro" id="IPR035986">
    <property type="entry name" value="PKD_dom_sf"/>
</dbReference>
<dbReference type="Gene3D" id="2.60.40.10">
    <property type="entry name" value="Immunoglobulins"/>
    <property type="match status" value="17"/>
</dbReference>
<feature type="compositionally biased region" description="Basic and acidic residues" evidence="8">
    <location>
        <begin position="3255"/>
        <end position="3272"/>
    </location>
</feature>
<feature type="compositionally biased region" description="Acidic residues" evidence="8">
    <location>
        <begin position="2553"/>
        <end position="2565"/>
    </location>
</feature>
<dbReference type="InterPro" id="IPR007110">
    <property type="entry name" value="Ig-like_dom"/>
</dbReference>
<dbReference type="PROSITE" id="PS50835">
    <property type="entry name" value="IG_LIKE"/>
    <property type="match status" value="1"/>
</dbReference>
<feature type="compositionally biased region" description="Polar residues" evidence="8">
    <location>
        <begin position="509"/>
        <end position="522"/>
    </location>
</feature>
<dbReference type="NCBIfam" id="TIGR01451">
    <property type="entry name" value="B_ant_repeat"/>
    <property type="match status" value="1"/>
</dbReference>
<evidence type="ECO:0000256" key="3">
    <source>
        <dbReference type="ARBA" id="ARBA00022525"/>
    </source>
</evidence>
<dbReference type="InterPro" id="IPR028974">
    <property type="entry name" value="TSP_type-3_rpt"/>
</dbReference>
<feature type="region of interest" description="Disordered" evidence="8">
    <location>
        <begin position="1466"/>
        <end position="1487"/>
    </location>
</feature>
<feature type="compositionally biased region" description="Low complexity" evidence="8">
    <location>
        <begin position="1101"/>
        <end position="1114"/>
    </location>
</feature>
<protein>
    <submittedName>
        <fullName evidence="11">OmpA family protein</fullName>
    </submittedName>
</protein>
<dbReference type="Gene3D" id="3.30.1330.60">
    <property type="entry name" value="OmpA-like domain"/>
    <property type="match status" value="1"/>
</dbReference>
<feature type="compositionally biased region" description="Basic and acidic residues" evidence="8">
    <location>
        <begin position="2626"/>
        <end position="2637"/>
    </location>
</feature>
<accession>A0A7Y4JN25</accession>
<feature type="compositionally biased region" description="Acidic residues" evidence="8">
    <location>
        <begin position="3019"/>
        <end position="3038"/>
    </location>
</feature>